<organism evidence="10 11">
    <name type="scientific">Rhizosphaericola mali</name>
    <dbReference type="NCBI Taxonomy" id="2545455"/>
    <lineage>
        <taxon>Bacteria</taxon>
        <taxon>Pseudomonadati</taxon>
        <taxon>Bacteroidota</taxon>
        <taxon>Chitinophagia</taxon>
        <taxon>Chitinophagales</taxon>
        <taxon>Chitinophagaceae</taxon>
        <taxon>Rhizosphaericola</taxon>
    </lineage>
</organism>
<comment type="subcellular location">
    <subcellularLocation>
        <location evidence="1">Cell membrane</location>
        <topology evidence="1">Multi-pass membrane protein</topology>
    </subcellularLocation>
</comment>
<dbReference type="EMBL" id="CP044016">
    <property type="protein sequence ID" value="QES90980.1"/>
    <property type="molecule type" value="Genomic_DNA"/>
</dbReference>
<evidence type="ECO:0000256" key="1">
    <source>
        <dbReference type="ARBA" id="ARBA00004651"/>
    </source>
</evidence>
<evidence type="ECO:0000256" key="4">
    <source>
        <dbReference type="ARBA" id="ARBA00022989"/>
    </source>
</evidence>
<evidence type="ECO:0000256" key="5">
    <source>
        <dbReference type="ARBA" id="ARBA00023136"/>
    </source>
</evidence>
<feature type="domain" description="MacB-like periplasmic core" evidence="9">
    <location>
        <begin position="13"/>
        <end position="242"/>
    </location>
</feature>
<protein>
    <submittedName>
        <fullName evidence="10">FtsX-like permease family protein</fullName>
    </submittedName>
</protein>
<keyword evidence="11" id="KW-1185">Reference proteome</keyword>
<dbReference type="GO" id="GO:0005886">
    <property type="term" value="C:plasma membrane"/>
    <property type="evidence" value="ECO:0007669"/>
    <property type="project" value="UniProtKB-SubCell"/>
</dbReference>
<reference evidence="10 11" key="1">
    <citation type="submission" date="2019-09" db="EMBL/GenBank/DDBJ databases">
        <title>Complete genome sequence of Arachidicoccus sp. B3-10 isolated from apple orchard soil.</title>
        <authorList>
            <person name="Kim H.S."/>
            <person name="Han K.-I."/>
            <person name="Suh M.K."/>
            <person name="Lee K.C."/>
            <person name="Eom M.K."/>
            <person name="Kim J.-S."/>
            <person name="Kang S.W."/>
            <person name="Sin Y."/>
            <person name="Lee J.-S."/>
        </authorList>
    </citation>
    <scope>NUCLEOTIDE SEQUENCE [LARGE SCALE GENOMIC DNA]</scope>
    <source>
        <strain evidence="10 11">B3-10</strain>
    </source>
</reference>
<evidence type="ECO:0000259" key="9">
    <source>
        <dbReference type="Pfam" id="PF12704"/>
    </source>
</evidence>
<dbReference type="Pfam" id="PF12704">
    <property type="entry name" value="MacB_PCD"/>
    <property type="match status" value="1"/>
</dbReference>
<sequence>MALQELKVNKLRTFLSLFGITIGIFCIIGVMALVDSLKQKIKSDIDALGTNTIFIDKWEYLNSSDYPWWKFVNRPAVKYSELKLLQERTTLASNICFMDNQTVNLHYKNFQYSNVSVNGVSEDFSVIQKLKIGYGRYLNRNEFERGSSVGVVGYEVASQLFGVAQAAVGKAINVEGKRINIIGVLEKQGKSIAQFFDYDNSVILGYYCYANIFNINNNNSSPVLIVMAKPGVSNTALVDELRGAMRQVRRLSPRQSDNFALNDINVLSNNTDSIFSAINWGGIFIAGLSLVVGVFGVANIMFVTVKERTGQIGLKKALGAKSGSILTEFLIESAFLCSLGGAIGLLLVFILSLILSAFLPFPIFIAGHIIVIAFTICIVFGILAGIIPAMQAARLNPVTAIRK</sequence>
<dbReference type="PANTHER" id="PTHR30572">
    <property type="entry name" value="MEMBRANE COMPONENT OF TRANSPORTER-RELATED"/>
    <property type="match status" value="1"/>
</dbReference>
<name>A0A5P2GBD6_9BACT</name>
<dbReference type="GO" id="GO:0022857">
    <property type="term" value="F:transmembrane transporter activity"/>
    <property type="evidence" value="ECO:0007669"/>
    <property type="project" value="TreeGrafter"/>
</dbReference>
<feature type="transmembrane region" description="Helical" evidence="7">
    <location>
        <begin position="280"/>
        <end position="305"/>
    </location>
</feature>
<evidence type="ECO:0000259" key="8">
    <source>
        <dbReference type="Pfam" id="PF02687"/>
    </source>
</evidence>
<dbReference type="OrthoDB" id="9770036at2"/>
<feature type="transmembrane region" description="Helical" evidence="7">
    <location>
        <begin position="365"/>
        <end position="387"/>
    </location>
</feature>
<gene>
    <name evidence="10" type="ORF">E0W69_013575</name>
</gene>
<dbReference type="InterPro" id="IPR003838">
    <property type="entry name" value="ABC3_permease_C"/>
</dbReference>
<keyword evidence="2" id="KW-1003">Cell membrane</keyword>
<dbReference type="AlphaFoldDB" id="A0A5P2GBD6"/>
<feature type="transmembrane region" description="Helical" evidence="7">
    <location>
        <begin position="326"/>
        <end position="359"/>
    </location>
</feature>
<keyword evidence="4 7" id="KW-1133">Transmembrane helix</keyword>
<comment type="similarity">
    <text evidence="6">Belongs to the ABC-4 integral membrane protein family.</text>
</comment>
<dbReference type="Proteomes" id="UP000292424">
    <property type="component" value="Chromosome"/>
</dbReference>
<dbReference type="KEGG" id="arac:E0W69_013575"/>
<evidence type="ECO:0000256" key="7">
    <source>
        <dbReference type="SAM" id="Phobius"/>
    </source>
</evidence>
<evidence type="ECO:0000256" key="2">
    <source>
        <dbReference type="ARBA" id="ARBA00022475"/>
    </source>
</evidence>
<dbReference type="InterPro" id="IPR050250">
    <property type="entry name" value="Macrolide_Exporter_MacB"/>
</dbReference>
<dbReference type="InterPro" id="IPR025857">
    <property type="entry name" value="MacB_PCD"/>
</dbReference>
<feature type="transmembrane region" description="Helical" evidence="7">
    <location>
        <begin position="12"/>
        <end position="34"/>
    </location>
</feature>
<proteinExistence type="inferred from homology"/>
<dbReference type="PANTHER" id="PTHR30572:SF4">
    <property type="entry name" value="ABC TRANSPORTER PERMEASE YTRF"/>
    <property type="match status" value="1"/>
</dbReference>
<evidence type="ECO:0000313" key="10">
    <source>
        <dbReference type="EMBL" id="QES90980.1"/>
    </source>
</evidence>
<evidence type="ECO:0000256" key="6">
    <source>
        <dbReference type="ARBA" id="ARBA00038076"/>
    </source>
</evidence>
<keyword evidence="3 7" id="KW-0812">Transmembrane</keyword>
<evidence type="ECO:0000313" key="11">
    <source>
        <dbReference type="Proteomes" id="UP000292424"/>
    </source>
</evidence>
<feature type="domain" description="ABC3 transporter permease C-terminal" evidence="8">
    <location>
        <begin position="283"/>
        <end position="397"/>
    </location>
</feature>
<evidence type="ECO:0000256" key="3">
    <source>
        <dbReference type="ARBA" id="ARBA00022692"/>
    </source>
</evidence>
<dbReference type="Pfam" id="PF02687">
    <property type="entry name" value="FtsX"/>
    <property type="match status" value="1"/>
</dbReference>
<accession>A0A5P2GBD6</accession>
<keyword evidence="5 7" id="KW-0472">Membrane</keyword>